<protein>
    <submittedName>
        <fullName evidence="2">Uncharacterized protein</fullName>
    </submittedName>
</protein>
<evidence type="ECO:0000256" key="1">
    <source>
        <dbReference type="SAM" id="SignalP"/>
    </source>
</evidence>
<keyword evidence="3" id="KW-1185">Reference proteome</keyword>
<gene>
    <name evidence="2" type="ORF">H6G03_30245</name>
</gene>
<keyword evidence="1" id="KW-0732">Signal</keyword>
<proteinExistence type="predicted"/>
<dbReference type="Proteomes" id="UP000641646">
    <property type="component" value="Unassembled WGS sequence"/>
</dbReference>
<dbReference type="AlphaFoldDB" id="A0A926VKD0"/>
<evidence type="ECO:0000313" key="3">
    <source>
        <dbReference type="Proteomes" id="UP000641646"/>
    </source>
</evidence>
<reference evidence="2" key="2">
    <citation type="submission" date="2020-08" db="EMBL/GenBank/DDBJ databases">
        <authorList>
            <person name="Chen M."/>
            <person name="Teng W."/>
            <person name="Zhao L."/>
            <person name="Hu C."/>
            <person name="Zhou Y."/>
            <person name="Han B."/>
            <person name="Song L."/>
            <person name="Shu W."/>
        </authorList>
    </citation>
    <scope>NUCLEOTIDE SEQUENCE</scope>
    <source>
        <strain evidence="2">FACHB-1375</strain>
    </source>
</reference>
<sequence length="147" mass="15946">MAFANSKFNSKQALKVMLVGVGALLFLNPSAKAAQLGASDSGVYGDRAMVLAAAPNDCLNDIAEGFTAETRNYYAGICYTGNGTYYVGHSKNGNGSILLRVSSPRRNVYVARNGRYTYTLDMNRNQLTIKLPNGRQIVEKVIRVIDS</sequence>
<dbReference type="EMBL" id="JACJPW010000115">
    <property type="protein sequence ID" value="MBD2185308.1"/>
    <property type="molecule type" value="Genomic_DNA"/>
</dbReference>
<feature type="chain" id="PRO_5037939799" evidence="1">
    <location>
        <begin position="34"/>
        <end position="147"/>
    </location>
</feature>
<comment type="caution">
    <text evidence="2">The sequence shown here is derived from an EMBL/GenBank/DDBJ whole genome shotgun (WGS) entry which is preliminary data.</text>
</comment>
<accession>A0A926VKD0</accession>
<organism evidence="2 3">
    <name type="scientific">Aerosakkonema funiforme FACHB-1375</name>
    <dbReference type="NCBI Taxonomy" id="2949571"/>
    <lineage>
        <taxon>Bacteria</taxon>
        <taxon>Bacillati</taxon>
        <taxon>Cyanobacteriota</taxon>
        <taxon>Cyanophyceae</taxon>
        <taxon>Oscillatoriophycideae</taxon>
        <taxon>Aerosakkonematales</taxon>
        <taxon>Aerosakkonemataceae</taxon>
        <taxon>Aerosakkonema</taxon>
    </lineage>
</organism>
<name>A0A926VKD0_9CYAN</name>
<dbReference type="RefSeq" id="WP_190473418.1">
    <property type="nucleotide sequence ID" value="NZ_JACJPW010000115.1"/>
</dbReference>
<feature type="signal peptide" evidence="1">
    <location>
        <begin position="1"/>
        <end position="33"/>
    </location>
</feature>
<reference evidence="2" key="1">
    <citation type="journal article" date="2015" name="ISME J.">
        <title>Draft Genome Sequence of Streptomyces incarnatus NRRL8089, which Produces the Nucleoside Antibiotic Sinefungin.</title>
        <authorList>
            <person name="Oshima K."/>
            <person name="Hattori M."/>
            <person name="Shimizu H."/>
            <person name="Fukuda K."/>
            <person name="Nemoto M."/>
            <person name="Inagaki K."/>
            <person name="Tamura T."/>
        </authorList>
    </citation>
    <scope>NUCLEOTIDE SEQUENCE</scope>
    <source>
        <strain evidence="2">FACHB-1375</strain>
    </source>
</reference>
<evidence type="ECO:0000313" key="2">
    <source>
        <dbReference type="EMBL" id="MBD2185308.1"/>
    </source>
</evidence>